<dbReference type="AlphaFoldDB" id="X1PTF0"/>
<keyword evidence="1" id="KW-0677">Repeat</keyword>
<comment type="caution">
    <text evidence="3">The sequence shown here is derived from an EMBL/GenBank/DDBJ whole genome shotgun (WGS) entry which is preliminary data.</text>
</comment>
<sequence>DAEKESIDHRLVEFQDRLTEYFEVAYTFNNYDYWTRPVDVPLTDKVVIRATIRANTRHSVNLIAEVRYRNGGLAIFGSAPNRQANSWEILSIDDLYQRAKEYGSIRGWNPEKMKVTRIGVNTGFPLEMPYLEKYGVIELERGLEERKGEIKVESAPILFSRGNFYKARNQLEKAIVHYRLAEKLNPADSWIHHNLADVYRRKGDLAKAISEYQVAISLNPQVAWFYYALGEAYRERGKIDLAIRNLEKSLELDPLATWA</sequence>
<dbReference type="InterPro" id="IPR050498">
    <property type="entry name" value="Ycf3"/>
</dbReference>
<gene>
    <name evidence="3" type="ORF">S06H3_45305</name>
</gene>
<dbReference type="EMBL" id="BARV01028270">
    <property type="protein sequence ID" value="GAI45811.1"/>
    <property type="molecule type" value="Genomic_DNA"/>
</dbReference>
<protein>
    <submittedName>
        <fullName evidence="3">Uncharacterized protein</fullName>
    </submittedName>
</protein>
<dbReference type="SUPFAM" id="SSF48452">
    <property type="entry name" value="TPR-like"/>
    <property type="match status" value="1"/>
</dbReference>
<accession>X1PTF0</accession>
<reference evidence="3" key="1">
    <citation type="journal article" date="2014" name="Front. Microbiol.">
        <title>High frequency of phylogenetically diverse reductive dehalogenase-homologous genes in deep subseafloor sedimentary metagenomes.</title>
        <authorList>
            <person name="Kawai M."/>
            <person name="Futagami T."/>
            <person name="Toyoda A."/>
            <person name="Takaki Y."/>
            <person name="Nishi S."/>
            <person name="Hori S."/>
            <person name="Arai W."/>
            <person name="Tsubouchi T."/>
            <person name="Morono Y."/>
            <person name="Uchiyama I."/>
            <person name="Ito T."/>
            <person name="Fujiyama A."/>
            <person name="Inagaki F."/>
            <person name="Takami H."/>
        </authorList>
    </citation>
    <scope>NUCLEOTIDE SEQUENCE</scope>
    <source>
        <strain evidence="3">Expedition CK06-06</strain>
    </source>
</reference>
<feature type="non-terminal residue" evidence="3">
    <location>
        <position position="1"/>
    </location>
</feature>
<proteinExistence type="predicted"/>
<dbReference type="PANTHER" id="PTHR44858">
    <property type="entry name" value="TETRATRICOPEPTIDE REPEAT PROTEIN 6"/>
    <property type="match status" value="1"/>
</dbReference>
<dbReference type="InterPro" id="IPR019734">
    <property type="entry name" value="TPR_rpt"/>
</dbReference>
<keyword evidence="2" id="KW-0802">TPR repeat</keyword>
<evidence type="ECO:0000256" key="2">
    <source>
        <dbReference type="ARBA" id="ARBA00022803"/>
    </source>
</evidence>
<name>X1PTF0_9ZZZZ</name>
<dbReference type="PROSITE" id="PS50005">
    <property type="entry name" value="TPR"/>
    <property type="match status" value="3"/>
</dbReference>
<dbReference type="InterPro" id="IPR011990">
    <property type="entry name" value="TPR-like_helical_dom_sf"/>
</dbReference>
<dbReference type="Pfam" id="PF13181">
    <property type="entry name" value="TPR_8"/>
    <property type="match status" value="1"/>
</dbReference>
<dbReference type="Gene3D" id="1.25.40.10">
    <property type="entry name" value="Tetratricopeptide repeat domain"/>
    <property type="match status" value="1"/>
</dbReference>
<evidence type="ECO:0000256" key="1">
    <source>
        <dbReference type="ARBA" id="ARBA00022737"/>
    </source>
</evidence>
<dbReference type="Pfam" id="PF13414">
    <property type="entry name" value="TPR_11"/>
    <property type="match status" value="1"/>
</dbReference>
<feature type="non-terminal residue" evidence="3">
    <location>
        <position position="259"/>
    </location>
</feature>
<dbReference type="PROSITE" id="PS50293">
    <property type="entry name" value="TPR_REGION"/>
    <property type="match status" value="1"/>
</dbReference>
<dbReference type="SMART" id="SM00028">
    <property type="entry name" value="TPR"/>
    <property type="match status" value="3"/>
</dbReference>
<dbReference type="PANTHER" id="PTHR44858:SF1">
    <property type="entry name" value="UDP-N-ACETYLGLUCOSAMINE--PEPTIDE N-ACETYLGLUCOSAMINYLTRANSFERASE SPINDLY-RELATED"/>
    <property type="match status" value="1"/>
</dbReference>
<evidence type="ECO:0000313" key="3">
    <source>
        <dbReference type="EMBL" id="GAI45811.1"/>
    </source>
</evidence>
<organism evidence="3">
    <name type="scientific">marine sediment metagenome</name>
    <dbReference type="NCBI Taxonomy" id="412755"/>
    <lineage>
        <taxon>unclassified sequences</taxon>
        <taxon>metagenomes</taxon>
        <taxon>ecological metagenomes</taxon>
    </lineage>
</organism>